<dbReference type="GO" id="GO:0016747">
    <property type="term" value="F:acyltransferase activity, transferring groups other than amino-acyl groups"/>
    <property type="evidence" value="ECO:0007669"/>
    <property type="project" value="InterPro"/>
</dbReference>
<keyword evidence="2" id="KW-0012">Acyltransferase</keyword>
<proteinExistence type="predicted"/>
<dbReference type="Proteomes" id="UP000515679">
    <property type="component" value="Chromosome"/>
</dbReference>
<dbReference type="PANTHER" id="PTHR43072">
    <property type="entry name" value="N-ACETYLTRANSFERASE"/>
    <property type="match status" value="1"/>
</dbReference>
<accession>A0A7G5C641</accession>
<sequence>MQQPYEIVHATREELDIIVDIYNTTIASRKVTADLEPVTVESRIKWFNEHNEHRRPLWVMKAEGEIIAWLSLSDFHSRAAYDATAEISIYISPKSRSQGVGSLFLQKALEQCPRLHIRNVVALVFGHNDPSLALLKKFGFEQWGLLPGVAILDGVERDLVMMGIKV</sequence>
<dbReference type="PROSITE" id="PS51186">
    <property type="entry name" value="GNAT"/>
    <property type="match status" value="1"/>
</dbReference>
<dbReference type="PANTHER" id="PTHR43072:SF23">
    <property type="entry name" value="UPF0039 PROTEIN C11D3.02C"/>
    <property type="match status" value="1"/>
</dbReference>
<dbReference type="Pfam" id="PF00583">
    <property type="entry name" value="Acetyltransf_1"/>
    <property type="match status" value="1"/>
</dbReference>
<evidence type="ECO:0000259" key="3">
    <source>
        <dbReference type="PROSITE" id="PS51186"/>
    </source>
</evidence>
<dbReference type="EMBL" id="CP041969">
    <property type="protein sequence ID" value="QMV44675.1"/>
    <property type="molecule type" value="Genomic_DNA"/>
</dbReference>
<organism evidence="4 5">
    <name type="scientific">Cohnella cholangitidis</name>
    <dbReference type="NCBI Taxonomy" id="2598458"/>
    <lineage>
        <taxon>Bacteria</taxon>
        <taxon>Bacillati</taxon>
        <taxon>Bacillota</taxon>
        <taxon>Bacilli</taxon>
        <taxon>Bacillales</taxon>
        <taxon>Paenibacillaceae</taxon>
        <taxon>Cohnella</taxon>
    </lineage>
</organism>
<dbReference type="KEGG" id="cchl:FPL14_28510"/>
<dbReference type="CDD" id="cd04301">
    <property type="entry name" value="NAT_SF"/>
    <property type="match status" value="1"/>
</dbReference>
<dbReference type="RefSeq" id="WP_182300965.1">
    <property type="nucleotide sequence ID" value="NZ_CP041969.1"/>
</dbReference>
<dbReference type="InterPro" id="IPR016181">
    <property type="entry name" value="Acyl_CoA_acyltransferase"/>
</dbReference>
<gene>
    <name evidence="4" type="ORF">FPL14_28510</name>
</gene>
<dbReference type="SUPFAM" id="SSF55729">
    <property type="entry name" value="Acyl-CoA N-acyltransferases (Nat)"/>
    <property type="match status" value="1"/>
</dbReference>
<name>A0A7G5C641_9BACL</name>
<keyword evidence="5" id="KW-1185">Reference proteome</keyword>
<feature type="domain" description="N-acetyltransferase" evidence="3">
    <location>
        <begin position="5"/>
        <end position="166"/>
    </location>
</feature>
<evidence type="ECO:0000313" key="4">
    <source>
        <dbReference type="EMBL" id="QMV44675.1"/>
    </source>
</evidence>
<dbReference type="AlphaFoldDB" id="A0A7G5C641"/>
<reference evidence="4 5" key="1">
    <citation type="submission" date="2019-07" db="EMBL/GenBank/DDBJ databases">
        <authorList>
            <person name="Kim J.K."/>
            <person name="Cheong H.-M."/>
            <person name="Choi Y."/>
            <person name="Hwang K.J."/>
            <person name="Lee S."/>
            <person name="Choi C."/>
        </authorList>
    </citation>
    <scope>NUCLEOTIDE SEQUENCE [LARGE SCALE GENOMIC DNA]</scope>
    <source>
        <strain evidence="4 5">KS 22</strain>
    </source>
</reference>
<keyword evidence="1 4" id="KW-0808">Transferase</keyword>
<protein>
    <submittedName>
        <fullName evidence="4">N-acetyltransferase</fullName>
    </submittedName>
</protein>
<dbReference type="Gene3D" id="3.40.630.30">
    <property type="match status" value="1"/>
</dbReference>
<evidence type="ECO:0000256" key="1">
    <source>
        <dbReference type="ARBA" id="ARBA00022679"/>
    </source>
</evidence>
<evidence type="ECO:0000313" key="5">
    <source>
        <dbReference type="Proteomes" id="UP000515679"/>
    </source>
</evidence>
<dbReference type="InterPro" id="IPR000182">
    <property type="entry name" value="GNAT_dom"/>
</dbReference>
<evidence type="ECO:0000256" key="2">
    <source>
        <dbReference type="ARBA" id="ARBA00023315"/>
    </source>
</evidence>